<dbReference type="Proteomes" id="UP000016934">
    <property type="component" value="Unassembled WGS sequence"/>
</dbReference>
<reference evidence="3" key="2">
    <citation type="journal article" date="2013" name="PLoS Genet.">
        <title>Comparative genome structure, secondary metabolite, and effector coding capacity across Cochliobolus pathogens.</title>
        <authorList>
            <person name="Condon B.J."/>
            <person name="Leng Y."/>
            <person name="Wu D."/>
            <person name="Bushley K.E."/>
            <person name="Ohm R.A."/>
            <person name="Otillar R."/>
            <person name="Martin J."/>
            <person name="Schackwitz W."/>
            <person name="Grimwood J."/>
            <person name="MohdZainudin N."/>
            <person name="Xue C."/>
            <person name="Wang R."/>
            <person name="Manning V.A."/>
            <person name="Dhillon B."/>
            <person name="Tu Z.J."/>
            <person name="Steffenson B.J."/>
            <person name="Salamov A."/>
            <person name="Sun H."/>
            <person name="Lowry S."/>
            <person name="LaButti K."/>
            <person name="Han J."/>
            <person name="Copeland A."/>
            <person name="Lindquist E."/>
            <person name="Barry K."/>
            <person name="Schmutz J."/>
            <person name="Baker S.E."/>
            <person name="Ciuffetti L.M."/>
            <person name="Grigoriev I.V."/>
            <person name="Zhong S."/>
            <person name="Turgeon B.G."/>
        </authorList>
    </citation>
    <scope>NUCLEOTIDE SEQUENCE [LARGE SCALE GENOMIC DNA]</scope>
    <source>
        <strain evidence="3">ND90Pr / ATCC 201652</strain>
    </source>
</reference>
<dbReference type="KEGG" id="bsc:COCSADRAFT_28523"/>
<dbReference type="GeneID" id="19135880"/>
<dbReference type="EMBL" id="KB445647">
    <property type="protein sequence ID" value="EMD62125.1"/>
    <property type="molecule type" value="Genomic_DNA"/>
</dbReference>
<dbReference type="RefSeq" id="XP_007702061.1">
    <property type="nucleotide sequence ID" value="XM_007703871.1"/>
</dbReference>
<keyword evidence="3" id="KW-1185">Reference proteome</keyword>
<evidence type="ECO:0000256" key="1">
    <source>
        <dbReference type="SAM" id="MobiDB-lite"/>
    </source>
</evidence>
<evidence type="ECO:0000313" key="3">
    <source>
        <dbReference type="Proteomes" id="UP000016934"/>
    </source>
</evidence>
<accession>M2SIE3</accession>
<evidence type="ECO:0000313" key="2">
    <source>
        <dbReference type="EMBL" id="EMD62125.1"/>
    </source>
</evidence>
<reference evidence="2 3" key="1">
    <citation type="journal article" date="2012" name="PLoS Pathog.">
        <title>Diverse lifestyles and strategies of plant pathogenesis encoded in the genomes of eighteen Dothideomycetes fungi.</title>
        <authorList>
            <person name="Ohm R.A."/>
            <person name="Feau N."/>
            <person name="Henrissat B."/>
            <person name="Schoch C.L."/>
            <person name="Horwitz B.A."/>
            <person name="Barry K.W."/>
            <person name="Condon B.J."/>
            <person name="Copeland A.C."/>
            <person name="Dhillon B."/>
            <person name="Glaser F."/>
            <person name="Hesse C.N."/>
            <person name="Kosti I."/>
            <person name="LaButti K."/>
            <person name="Lindquist E.A."/>
            <person name="Lucas S."/>
            <person name="Salamov A.A."/>
            <person name="Bradshaw R.E."/>
            <person name="Ciuffetti L."/>
            <person name="Hamelin R.C."/>
            <person name="Kema G.H.J."/>
            <person name="Lawrence C."/>
            <person name="Scott J.A."/>
            <person name="Spatafora J.W."/>
            <person name="Turgeon B.G."/>
            <person name="de Wit P.J.G.M."/>
            <person name="Zhong S."/>
            <person name="Goodwin S.B."/>
            <person name="Grigoriev I.V."/>
        </authorList>
    </citation>
    <scope>NUCLEOTIDE SEQUENCE [LARGE SCALE GENOMIC DNA]</scope>
    <source>
        <strain evidence="3">ND90Pr / ATCC 201652</strain>
    </source>
</reference>
<organism evidence="2 3">
    <name type="scientific">Cochliobolus sativus (strain ND90Pr / ATCC 201652)</name>
    <name type="common">Common root rot and spot blotch fungus</name>
    <name type="synonym">Bipolaris sorokiniana</name>
    <dbReference type="NCBI Taxonomy" id="665912"/>
    <lineage>
        <taxon>Eukaryota</taxon>
        <taxon>Fungi</taxon>
        <taxon>Dikarya</taxon>
        <taxon>Ascomycota</taxon>
        <taxon>Pezizomycotina</taxon>
        <taxon>Dothideomycetes</taxon>
        <taxon>Pleosporomycetidae</taxon>
        <taxon>Pleosporales</taxon>
        <taxon>Pleosporineae</taxon>
        <taxon>Pleosporaceae</taxon>
        <taxon>Bipolaris</taxon>
    </lineage>
</organism>
<dbReference type="AlphaFoldDB" id="M2SIE3"/>
<feature type="region of interest" description="Disordered" evidence="1">
    <location>
        <begin position="93"/>
        <end position="122"/>
    </location>
</feature>
<gene>
    <name evidence="2" type="ORF">COCSADRAFT_28523</name>
</gene>
<dbReference type="HOGENOM" id="CLU_1669242_0_0_1"/>
<feature type="compositionally biased region" description="Polar residues" evidence="1">
    <location>
        <begin position="104"/>
        <end position="117"/>
    </location>
</feature>
<proteinExistence type="predicted"/>
<name>M2SIE3_COCSN</name>
<sequence>MSRSHDEDMHCLHTASAWLQQRSLCRYITFEALYFLLLPPLPLPLPLPLLLHTTTLPLSDASVSARRVRIRYFTPATLLLPGRHVQLQVTSLAPAHPHPPSHIRPQSNESGGASSRSESLDLQGPKGRHILFQQWAANRGAVEEFTSARGLSILALGA</sequence>
<protein>
    <submittedName>
        <fullName evidence="2">Uncharacterized protein</fullName>
    </submittedName>
</protein>